<dbReference type="InterPro" id="IPR007175">
    <property type="entry name" value="Rpr2/Snm1/Rpp21"/>
</dbReference>
<accession>A0A6G1FTP0</accession>
<dbReference type="PANTHER" id="PTHR14742:SF0">
    <property type="entry name" value="RIBONUCLEASE P PROTEIN SUBUNIT P21"/>
    <property type="match status" value="1"/>
</dbReference>
<dbReference type="Pfam" id="PF04032">
    <property type="entry name" value="Rpr2"/>
    <property type="match status" value="1"/>
</dbReference>
<evidence type="ECO:0000256" key="2">
    <source>
        <dbReference type="ARBA" id="ARBA00022723"/>
    </source>
</evidence>
<dbReference type="Proteomes" id="UP000504638">
    <property type="component" value="Unplaced"/>
</dbReference>
<gene>
    <name evidence="6 8" type="ORF">P152DRAFT_461764</name>
</gene>
<evidence type="ECO:0000256" key="4">
    <source>
        <dbReference type="ARBA" id="ARBA00038402"/>
    </source>
</evidence>
<evidence type="ECO:0000313" key="6">
    <source>
        <dbReference type="EMBL" id="KAF1809123.1"/>
    </source>
</evidence>
<evidence type="ECO:0000313" key="8">
    <source>
        <dbReference type="RefSeq" id="XP_033530754.1"/>
    </source>
</evidence>
<reference evidence="6 8" key="1">
    <citation type="submission" date="2020-01" db="EMBL/GenBank/DDBJ databases">
        <authorList>
            <consortium name="DOE Joint Genome Institute"/>
            <person name="Haridas S."/>
            <person name="Albert R."/>
            <person name="Binder M."/>
            <person name="Bloem J."/>
            <person name="Labutti K."/>
            <person name="Salamov A."/>
            <person name="Andreopoulos B."/>
            <person name="Baker S.E."/>
            <person name="Barry K."/>
            <person name="Bills G."/>
            <person name="Bluhm B.H."/>
            <person name="Cannon C."/>
            <person name="Castanera R."/>
            <person name="Culley D.E."/>
            <person name="Daum C."/>
            <person name="Ezra D."/>
            <person name="Gonzalez J.B."/>
            <person name="Henrissat B."/>
            <person name="Kuo A."/>
            <person name="Liang C."/>
            <person name="Lipzen A."/>
            <person name="Lutzoni F."/>
            <person name="Magnuson J."/>
            <person name="Mondo S."/>
            <person name="Nolan M."/>
            <person name="Ohm R."/>
            <person name="Pangilinan J."/>
            <person name="Park H.-J."/>
            <person name="Ramirez L."/>
            <person name="Alfaro M."/>
            <person name="Sun H."/>
            <person name="Tritt A."/>
            <person name="Yoshinaga Y."/>
            <person name="Zwiers L.-H."/>
            <person name="Turgeon B.G."/>
            <person name="Goodwin S.B."/>
            <person name="Spatafora J.W."/>
            <person name="Crous P.W."/>
            <person name="Grigoriev I.V."/>
        </authorList>
    </citation>
    <scope>NUCLEOTIDE SEQUENCE</scope>
    <source>
        <strain evidence="6 8">CBS 781.70</strain>
    </source>
</reference>
<keyword evidence="2" id="KW-0479">Metal-binding</keyword>
<evidence type="ECO:0000256" key="5">
    <source>
        <dbReference type="SAM" id="MobiDB-lite"/>
    </source>
</evidence>
<evidence type="ECO:0000256" key="1">
    <source>
        <dbReference type="ARBA" id="ARBA00022694"/>
    </source>
</evidence>
<dbReference type="GO" id="GO:0005655">
    <property type="term" value="C:nucleolar ribonuclease P complex"/>
    <property type="evidence" value="ECO:0007669"/>
    <property type="project" value="TreeGrafter"/>
</dbReference>
<proteinExistence type="inferred from homology"/>
<sequence>MRTKSSTKPPKGNQNPHLQARLAYLYKAATYLSTHQPSQSSQPSVSSPALPRHLASQLRAVSLKSQLRLAQPIKRSLCNRCNTLLQDGSASVHMENESRSGVKPWADVLVIQCAMCEAVKRFPVGSKRQGKKGARESAKMEPVESTGDKAKVRGSELRMDRNRTT</sequence>
<keyword evidence="1" id="KW-0819">tRNA processing</keyword>
<comment type="similarity">
    <text evidence="4">Belongs to the eukaryotic/archaeal RNase P protein component 4 family.</text>
</comment>
<dbReference type="GO" id="GO:0008033">
    <property type="term" value="P:tRNA processing"/>
    <property type="evidence" value="ECO:0007669"/>
    <property type="project" value="UniProtKB-KW"/>
</dbReference>
<dbReference type="EMBL" id="ML975175">
    <property type="protein sequence ID" value="KAF1809123.1"/>
    <property type="molecule type" value="Genomic_DNA"/>
</dbReference>
<name>A0A6G1FTP0_9PEZI</name>
<dbReference type="OrthoDB" id="128536at2759"/>
<reference evidence="8" key="3">
    <citation type="submission" date="2025-04" db="UniProtKB">
        <authorList>
            <consortium name="RefSeq"/>
        </authorList>
    </citation>
    <scope>IDENTIFICATION</scope>
    <source>
        <strain evidence="8">CBS 781.70</strain>
    </source>
</reference>
<dbReference type="Gene3D" id="6.20.50.20">
    <property type="match status" value="1"/>
</dbReference>
<dbReference type="AlphaFoldDB" id="A0A6G1FTP0"/>
<dbReference type="RefSeq" id="XP_033530754.1">
    <property type="nucleotide sequence ID" value="XM_033680197.1"/>
</dbReference>
<dbReference type="GeneID" id="54420767"/>
<feature type="region of interest" description="Disordered" evidence="5">
    <location>
        <begin position="124"/>
        <end position="165"/>
    </location>
</feature>
<feature type="compositionally biased region" description="Basic and acidic residues" evidence="5">
    <location>
        <begin position="133"/>
        <end position="165"/>
    </location>
</feature>
<organism evidence="6">
    <name type="scientific">Eremomyces bilateralis CBS 781.70</name>
    <dbReference type="NCBI Taxonomy" id="1392243"/>
    <lineage>
        <taxon>Eukaryota</taxon>
        <taxon>Fungi</taxon>
        <taxon>Dikarya</taxon>
        <taxon>Ascomycota</taxon>
        <taxon>Pezizomycotina</taxon>
        <taxon>Dothideomycetes</taxon>
        <taxon>Dothideomycetes incertae sedis</taxon>
        <taxon>Eremomycetales</taxon>
        <taxon>Eremomycetaceae</taxon>
        <taxon>Eremomyces</taxon>
    </lineage>
</organism>
<evidence type="ECO:0000313" key="7">
    <source>
        <dbReference type="Proteomes" id="UP000504638"/>
    </source>
</evidence>
<keyword evidence="3" id="KW-0862">Zinc</keyword>
<evidence type="ECO:0000256" key="3">
    <source>
        <dbReference type="ARBA" id="ARBA00022833"/>
    </source>
</evidence>
<reference evidence="8" key="2">
    <citation type="submission" date="2020-04" db="EMBL/GenBank/DDBJ databases">
        <authorList>
            <consortium name="NCBI Genome Project"/>
        </authorList>
    </citation>
    <scope>NUCLEOTIDE SEQUENCE</scope>
    <source>
        <strain evidence="8">CBS 781.70</strain>
    </source>
</reference>
<protein>
    <submittedName>
        <fullName evidence="6 8">Rpr2-domain-containing protein</fullName>
    </submittedName>
</protein>
<dbReference type="GO" id="GO:0046872">
    <property type="term" value="F:metal ion binding"/>
    <property type="evidence" value="ECO:0007669"/>
    <property type="project" value="UniProtKB-KW"/>
</dbReference>
<dbReference type="PANTHER" id="PTHR14742">
    <property type="entry name" value="RIBONUCLEASE P SUBUNIT P21"/>
    <property type="match status" value="1"/>
</dbReference>
<keyword evidence="7" id="KW-1185">Reference proteome</keyword>